<dbReference type="EC" id="3.1.-.-" evidence="16"/>
<evidence type="ECO:0000256" key="2">
    <source>
        <dbReference type="ARBA" id="ARBA00022705"/>
    </source>
</evidence>
<dbReference type="EMBL" id="HBGY01026002">
    <property type="protein sequence ID" value="CAD9599143.1"/>
    <property type="molecule type" value="Transcribed_RNA"/>
</dbReference>
<comment type="similarity">
    <text evidence="14 16">Belongs to the XPG/RAD2 endonuclease family. FEN1 subfamily.</text>
</comment>
<dbReference type="InterPro" id="IPR006086">
    <property type="entry name" value="XPG-I_dom"/>
</dbReference>
<dbReference type="GO" id="GO:0005730">
    <property type="term" value="C:nucleolus"/>
    <property type="evidence" value="ECO:0007669"/>
    <property type="project" value="UniProtKB-SubCell"/>
</dbReference>
<keyword evidence="7 16" id="KW-0378">Hydrolase</keyword>
<accession>A0A7S2PHZ2</accession>
<evidence type="ECO:0000256" key="5">
    <source>
        <dbReference type="ARBA" id="ARBA00022759"/>
    </source>
</evidence>
<evidence type="ECO:0000313" key="22">
    <source>
        <dbReference type="EMBL" id="CAD9599143.1"/>
    </source>
</evidence>
<keyword evidence="2 16" id="KW-0235">DNA replication</keyword>
<comment type="function">
    <text evidence="13 16">Structure-specific nuclease with 5'-flap endonuclease and 5'-3' exonuclease activities involved in DNA replication and repair. During DNA replication, cleaves the 5'-overhanging flap structure that is generated by displacement synthesis when DNA polymerase encounters the 5'-end of a downstream Okazaki fragment. It enters the flap from the 5'-end and then tracks to cleave the flap base, leaving a nick for ligation. Also involved in the long patch base excision repair (LP-BER) pathway, by cleaving within the apurinic/apyrimidinic (AP) site-terminated flap. Acts as a genome stabilization factor that prevents flaps from equilibrating into structures that lead to duplications and deletions. Also possesses 5'-3' exonuclease activity on nicked or gapped double-stranded DNA, and exhibits RNase H activity. Also involved in replication and repair of rDNA and in repairing mitochondrial DNA.</text>
</comment>
<dbReference type="InterPro" id="IPR029060">
    <property type="entry name" value="PIN-like_dom_sf"/>
</dbReference>
<dbReference type="GO" id="GO:0005654">
    <property type="term" value="C:nucleoplasm"/>
    <property type="evidence" value="ECO:0007669"/>
    <property type="project" value="UniProtKB-SubCell"/>
</dbReference>
<comment type="cofactor">
    <cofactor evidence="16">
        <name>Mg(2+)</name>
        <dbReference type="ChEBI" id="CHEBI:18420"/>
    </cofactor>
    <text evidence="16">Binds 2 magnesium ions per subunit. They probably participate in the reaction catalyzed by the enzyme. May bind an additional third magnesium ion after substrate binding.</text>
</comment>
<dbReference type="AlphaFoldDB" id="A0A7S2PHZ2"/>
<keyword evidence="12 16" id="KW-0539">Nucleus</keyword>
<feature type="compositionally biased region" description="Basic and acidic residues" evidence="18">
    <location>
        <begin position="250"/>
        <end position="261"/>
    </location>
</feature>
<evidence type="ECO:0000256" key="12">
    <source>
        <dbReference type="ARBA" id="ARBA00023242"/>
    </source>
</evidence>
<dbReference type="GO" id="GO:0043137">
    <property type="term" value="P:DNA replication, removal of RNA primer"/>
    <property type="evidence" value="ECO:0007669"/>
    <property type="project" value="UniProtKB-UniRule"/>
</dbReference>
<gene>
    <name evidence="22" type="ORF">LDAN0321_LOCUS16068</name>
</gene>
<dbReference type="SMART" id="SM00279">
    <property type="entry name" value="HhH2"/>
    <property type="match status" value="1"/>
</dbReference>
<dbReference type="Pfam" id="PF00867">
    <property type="entry name" value="XPG_I"/>
    <property type="match status" value="1"/>
</dbReference>
<dbReference type="InterPro" id="IPR006084">
    <property type="entry name" value="XPG/Rad2"/>
</dbReference>
<dbReference type="GO" id="GO:0017108">
    <property type="term" value="F:5'-flap endonuclease activity"/>
    <property type="evidence" value="ECO:0007669"/>
    <property type="project" value="UniProtKB-UniRule"/>
</dbReference>
<evidence type="ECO:0000256" key="1">
    <source>
        <dbReference type="ARBA" id="ARBA00022553"/>
    </source>
</evidence>
<dbReference type="SUPFAM" id="SSF88723">
    <property type="entry name" value="PIN domain-like"/>
    <property type="match status" value="1"/>
</dbReference>
<evidence type="ECO:0000256" key="8">
    <source>
        <dbReference type="ARBA" id="ARBA00022839"/>
    </source>
</evidence>
<keyword evidence="3 16" id="KW-0540">Nuclease</keyword>
<keyword evidence="8 16" id="KW-0269">Exonuclease</keyword>
<comment type="subcellular location">
    <subcellularLocation>
        <location evidence="16">Nucleus</location>
        <location evidence="16">Nucleolus</location>
    </subcellularLocation>
    <subcellularLocation>
        <location evidence="16">Nucleus</location>
        <location evidence="16">Nucleoplasm</location>
    </subcellularLocation>
    <subcellularLocation>
        <location evidence="16">Mitochondrion</location>
    </subcellularLocation>
    <text evidence="16">Resides mostly in the nucleoli and relocalizes to the nucleoplasm upon DNA damage.</text>
</comment>
<dbReference type="CDD" id="cd09907">
    <property type="entry name" value="H3TH_FEN1-Euk"/>
    <property type="match status" value="1"/>
</dbReference>
<dbReference type="InterPro" id="IPR008918">
    <property type="entry name" value="HhH2"/>
</dbReference>
<evidence type="ECO:0000256" key="15">
    <source>
        <dbReference type="ARBA" id="ARBA00063178"/>
    </source>
</evidence>
<evidence type="ECO:0000256" key="16">
    <source>
        <dbReference type="HAMAP-Rule" id="MF_03140"/>
    </source>
</evidence>
<evidence type="ECO:0000256" key="3">
    <source>
        <dbReference type="ARBA" id="ARBA00022722"/>
    </source>
</evidence>
<evidence type="ECO:0000259" key="20">
    <source>
        <dbReference type="SMART" id="SM00484"/>
    </source>
</evidence>
<reference evidence="22" key="1">
    <citation type="submission" date="2021-01" db="EMBL/GenBank/DDBJ databases">
        <authorList>
            <person name="Corre E."/>
            <person name="Pelletier E."/>
            <person name="Niang G."/>
            <person name="Scheremetjew M."/>
            <person name="Finn R."/>
            <person name="Kale V."/>
            <person name="Holt S."/>
            <person name="Cochrane G."/>
            <person name="Meng A."/>
            <person name="Brown T."/>
            <person name="Cohen L."/>
        </authorList>
    </citation>
    <scope>NUCLEOTIDE SEQUENCE</scope>
    <source>
        <strain evidence="22">B650</strain>
    </source>
</reference>
<dbReference type="GO" id="GO:0008409">
    <property type="term" value="F:5'-3' exonuclease activity"/>
    <property type="evidence" value="ECO:0007669"/>
    <property type="project" value="UniProtKB-UniRule"/>
</dbReference>
<evidence type="ECO:0000256" key="6">
    <source>
        <dbReference type="ARBA" id="ARBA00022763"/>
    </source>
</evidence>
<dbReference type="GO" id="GO:0005739">
    <property type="term" value="C:mitochondrion"/>
    <property type="evidence" value="ECO:0007669"/>
    <property type="project" value="UniProtKB-SubCell"/>
</dbReference>
<evidence type="ECO:0000256" key="17">
    <source>
        <dbReference type="SAM" id="Coils"/>
    </source>
</evidence>
<evidence type="ECO:0000256" key="14">
    <source>
        <dbReference type="ARBA" id="ARBA00034726"/>
    </source>
</evidence>
<evidence type="ECO:0000256" key="9">
    <source>
        <dbReference type="ARBA" id="ARBA00022842"/>
    </source>
</evidence>
<feature type="domain" description="XPG-I" evidence="20">
    <location>
        <begin position="115"/>
        <end position="187"/>
    </location>
</feature>
<dbReference type="SMART" id="SM00484">
    <property type="entry name" value="XPGI"/>
    <property type="match status" value="1"/>
</dbReference>
<dbReference type="GO" id="GO:0003677">
    <property type="term" value="F:DNA binding"/>
    <property type="evidence" value="ECO:0007669"/>
    <property type="project" value="UniProtKB-UniRule"/>
</dbReference>
<evidence type="ECO:0000256" key="13">
    <source>
        <dbReference type="ARBA" id="ARBA00029382"/>
    </source>
</evidence>
<dbReference type="PRINTS" id="PR00853">
    <property type="entry name" value="XPGRADSUPER"/>
</dbReference>
<dbReference type="Pfam" id="PF00752">
    <property type="entry name" value="XPG_N"/>
    <property type="match status" value="1"/>
</dbReference>
<comment type="subunit">
    <text evidence="15">Interacts with PCNA1 and PCNA2. Three molecules of FEN1 bind to one PCNA trimer with each molecule binding to one PCNA monomer. PCNA stimulates the nuclease activity without altering cleavage specificity.</text>
</comment>
<keyword evidence="17" id="KW-0175">Coiled coil</keyword>
<dbReference type="PROSITE" id="PS00841">
    <property type="entry name" value="XPG_1"/>
    <property type="match status" value="1"/>
</dbReference>
<name>A0A7S2PHZ2_9STRA</name>
<feature type="domain" description="XPG N-terminal" evidence="21">
    <location>
        <begin position="1"/>
        <end position="76"/>
    </location>
</feature>
<feature type="region of interest" description="Disordered" evidence="18">
    <location>
        <begin position="250"/>
        <end position="290"/>
    </location>
</feature>
<keyword evidence="5 16" id="KW-0255">Endonuclease</keyword>
<keyword evidence="4 16" id="KW-0479">Metal-binding</keyword>
<keyword evidence="6 16" id="KW-0227">DNA damage</keyword>
<dbReference type="SMART" id="SM00485">
    <property type="entry name" value="XPGN"/>
    <property type="match status" value="1"/>
</dbReference>
<evidence type="ECO:0000259" key="19">
    <source>
        <dbReference type="SMART" id="SM00475"/>
    </source>
</evidence>
<dbReference type="HAMAP" id="MF_00614">
    <property type="entry name" value="Fen"/>
    <property type="match status" value="1"/>
</dbReference>
<dbReference type="InterPro" id="IPR002421">
    <property type="entry name" value="5-3_exonuclease"/>
</dbReference>
<proteinExistence type="inferred from homology"/>
<organism evidence="22">
    <name type="scientific">Leptocylindrus danicus</name>
    <dbReference type="NCBI Taxonomy" id="163516"/>
    <lineage>
        <taxon>Eukaryota</taxon>
        <taxon>Sar</taxon>
        <taxon>Stramenopiles</taxon>
        <taxon>Ochrophyta</taxon>
        <taxon>Bacillariophyta</taxon>
        <taxon>Coscinodiscophyceae</taxon>
        <taxon>Chaetocerotophycidae</taxon>
        <taxon>Leptocylindrales</taxon>
        <taxon>Leptocylindraceae</taxon>
        <taxon>Leptocylindrus</taxon>
    </lineage>
</organism>
<dbReference type="InterPro" id="IPR023426">
    <property type="entry name" value="Flap_endonuc"/>
</dbReference>
<dbReference type="SMART" id="SM00475">
    <property type="entry name" value="53EXOc"/>
    <property type="match status" value="1"/>
</dbReference>
<dbReference type="Gene3D" id="1.10.150.20">
    <property type="entry name" value="5' to 3' exonuclease, C-terminal subdomain"/>
    <property type="match status" value="1"/>
</dbReference>
<evidence type="ECO:0000256" key="4">
    <source>
        <dbReference type="ARBA" id="ARBA00022723"/>
    </source>
</evidence>
<evidence type="ECO:0000256" key="10">
    <source>
        <dbReference type="ARBA" id="ARBA00023128"/>
    </source>
</evidence>
<dbReference type="Gene3D" id="3.40.50.1010">
    <property type="entry name" value="5'-nuclease"/>
    <property type="match status" value="1"/>
</dbReference>
<feature type="region of interest" description="Disordered" evidence="18">
    <location>
        <begin position="374"/>
        <end position="397"/>
    </location>
</feature>
<dbReference type="PANTHER" id="PTHR11081:SF9">
    <property type="entry name" value="FLAP ENDONUCLEASE 1"/>
    <property type="match status" value="1"/>
</dbReference>
<dbReference type="CDD" id="cd09867">
    <property type="entry name" value="PIN_FEN1"/>
    <property type="match status" value="1"/>
</dbReference>
<dbReference type="FunFam" id="3.40.50.1010:FF:000016">
    <property type="entry name" value="Flap endonuclease 1"/>
    <property type="match status" value="1"/>
</dbReference>
<dbReference type="GO" id="GO:0000287">
    <property type="term" value="F:magnesium ion binding"/>
    <property type="evidence" value="ECO:0007669"/>
    <property type="project" value="UniProtKB-UniRule"/>
</dbReference>
<feature type="compositionally biased region" description="Acidic residues" evidence="18">
    <location>
        <begin position="280"/>
        <end position="290"/>
    </location>
</feature>
<dbReference type="SUPFAM" id="SSF47807">
    <property type="entry name" value="5' to 3' exonuclease, C-terminal subdomain"/>
    <property type="match status" value="1"/>
</dbReference>
<feature type="domain" description="5'-3' exonuclease" evidence="19">
    <location>
        <begin position="14"/>
        <end position="310"/>
    </location>
</feature>
<evidence type="ECO:0000259" key="21">
    <source>
        <dbReference type="SMART" id="SM00485"/>
    </source>
</evidence>
<keyword evidence="1 16" id="KW-0597">Phosphoprotein</keyword>
<protein>
    <recommendedName>
        <fullName evidence="16">Flap endonuclease 1</fullName>
        <shortName evidence="16">FEN-1</shortName>
        <ecNumber evidence="16">3.1.-.-</ecNumber>
    </recommendedName>
    <alternativeName>
        <fullName evidence="16">Flap structure-specific endonuclease 1</fullName>
    </alternativeName>
</protein>
<feature type="compositionally biased region" description="Basic residues" evidence="18">
    <location>
        <begin position="388"/>
        <end position="397"/>
    </location>
</feature>
<sequence length="397" mass="44700">MAIYQFLIAIRAGGPNQAAMQLTNAEGETTSHIQGLFNRTIRFMSEGIRPAFVFDGKPPQFKSGELKKRREKRKKAEAELKVAIEENNTEAQEKQQKRLVVAGKKENEDSQKLLQLMGVPVIMAPCEAEAQAASMCKAGKVYAVGTEDMDALTFATPVLLRKMTFANASKSDIQVMDYKKAVEGLGLTHDQFVDLCILLGCDYCDSIGGVGPKTALKLIREHKCIEEILKNIGDKKYRVPDSWIPNEKRMEEKAKQKKEKEEELYDTDDEKEGKVKKADDEDQDDEEEDNLVPVYVEARKLFNDHEVETDLELKWKPCQAEELTKFLVDQMGFNPERVKASIEKLQKAYKATSKPQLRMDSFFKAKAAPNAATVAAKRKAAKQTAKGSNKKTKGKRR</sequence>
<dbReference type="PANTHER" id="PTHR11081">
    <property type="entry name" value="FLAP ENDONUCLEASE FAMILY MEMBER"/>
    <property type="match status" value="1"/>
</dbReference>
<dbReference type="InterPro" id="IPR006085">
    <property type="entry name" value="XPG_DNA_repair_N"/>
</dbReference>
<evidence type="ECO:0000256" key="11">
    <source>
        <dbReference type="ARBA" id="ARBA00023204"/>
    </source>
</evidence>
<keyword evidence="10 16" id="KW-0496">Mitochondrion</keyword>
<dbReference type="InterPro" id="IPR036279">
    <property type="entry name" value="5-3_exonuclease_C_sf"/>
</dbReference>
<dbReference type="GO" id="GO:0006284">
    <property type="term" value="P:base-excision repair"/>
    <property type="evidence" value="ECO:0007669"/>
    <property type="project" value="UniProtKB-UniRule"/>
</dbReference>
<evidence type="ECO:0000256" key="7">
    <source>
        <dbReference type="ARBA" id="ARBA00022801"/>
    </source>
</evidence>
<keyword evidence="11 16" id="KW-0234">DNA repair</keyword>
<dbReference type="InterPro" id="IPR019974">
    <property type="entry name" value="XPG_CS"/>
</dbReference>
<feature type="coiled-coil region" evidence="17">
    <location>
        <begin position="66"/>
        <end position="97"/>
    </location>
</feature>
<dbReference type="FunFam" id="1.10.150.20:FF:000009">
    <property type="entry name" value="Flap endonuclease 1"/>
    <property type="match status" value="1"/>
</dbReference>
<keyword evidence="9 16" id="KW-0460">Magnesium</keyword>
<evidence type="ECO:0000256" key="18">
    <source>
        <dbReference type="SAM" id="MobiDB-lite"/>
    </source>
</evidence>